<proteinExistence type="predicted"/>
<accession>A0A2P2R068</accession>
<organism evidence="1">
    <name type="scientific">Rhizophora mucronata</name>
    <name type="common">Asiatic mangrove</name>
    <dbReference type="NCBI Taxonomy" id="61149"/>
    <lineage>
        <taxon>Eukaryota</taxon>
        <taxon>Viridiplantae</taxon>
        <taxon>Streptophyta</taxon>
        <taxon>Embryophyta</taxon>
        <taxon>Tracheophyta</taxon>
        <taxon>Spermatophyta</taxon>
        <taxon>Magnoliopsida</taxon>
        <taxon>eudicotyledons</taxon>
        <taxon>Gunneridae</taxon>
        <taxon>Pentapetalae</taxon>
        <taxon>rosids</taxon>
        <taxon>fabids</taxon>
        <taxon>Malpighiales</taxon>
        <taxon>Rhizophoraceae</taxon>
        <taxon>Rhizophora</taxon>
    </lineage>
</organism>
<dbReference type="AlphaFoldDB" id="A0A2P2R068"/>
<reference evidence="1" key="1">
    <citation type="submission" date="2018-02" db="EMBL/GenBank/DDBJ databases">
        <title>Rhizophora mucronata_Transcriptome.</title>
        <authorList>
            <person name="Meera S.P."/>
            <person name="Sreeshan A."/>
            <person name="Augustine A."/>
        </authorList>
    </citation>
    <scope>NUCLEOTIDE SEQUENCE</scope>
    <source>
        <tissue evidence="1">Leaf</tissue>
    </source>
</reference>
<name>A0A2P2R068_RHIMU</name>
<protein>
    <submittedName>
        <fullName evidence="1">Uncharacterized protein</fullName>
    </submittedName>
</protein>
<evidence type="ECO:0000313" key="1">
    <source>
        <dbReference type="EMBL" id="MBX72613.1"/>
    </source>
</evidence>
<sequence>MLASLDPFGRLMRAMLV</sequence>
<dbReference type="EMBL" id="GGEC01092129">
    <property type="protein sequence ID" value="MBX72613.1"/>
    <property type="molecule type" value="Transcribed_RNA"/>
</dbReference>